<name>A0ABZ2G421_9SPHN</name>
<organism evidence="1 2">
    <name type="scientific">Sphingomonas kaistensis</name>
    <dbReference type="NCBI Taxonomy" id="298708"/>
    <lineage>
        <taxon>Bacteria</taxon>
        <taxon>Pseudomonadati</taxon>
        <taxon>Pseudomonadota</taxon>
        <taxon>Alphaproteobacteria</taxon>
        <taxon>Sphingomonadales</taxon>
        <taxon>Sphingomonadaceae</taxon>
        <taxon>Sphingomonas</taxon>
    </lineage>
</organism>
<protein>
    <submittedName>
        <fullName evidence="1">Uncharacterized protein</fullName>
    </submittedName>
</protein>
<proteinExistence type="predicted"/>
<evidence type="ECO:0000313" key="2">
    <source>
        <dbReference type="Proteomes" id="UP001382935"/>
    </source>
</evidence>
<dbReference type="RefSeq" id="WP_338504706.1">
    <property type="nucleotide sequence ID" value="NZ_CP145607.1"/>
</dbReference>
<accession>A0ABZ2G421</accession>
<evidence type="ECO:0000313" key="1">
    <source>
        <dbReference type="EMBL" id="WWM71303.1"/>
    </source>
</evidence>
<dbReference type="EMBL" id="CP145607">
    <property type="protein sequence ID" value="WWM71303.1"/>
    <property type="molecule type" value="Genomic_DNA"/>
</dbReference>
<reference evidence="1 2" key="1">
    <citation type="submission" date="2024-02" db="EMBL/GenBank/DDBJ databases">
        <title>Full genome sequence of Sphingomonas kaistensis.</title>
        <authorList>
            <person name="Poletto B.L."/>
            <person name="Silva G."/>
            <person name="Galante D."/>
            <person name="Campos K.R."/>
            <person name="Santos M.B.N."/>
            <person name="Sacchi C.T."/>
        </authorList>
    </citation>
    <scope>NUCLEOTIDE SEQUENCE [LARGE SCALE GENOMIC DNA]</scope>
    <source>
        <strain evidence="1 2">MA4R</strain>
    </source>
</reference>
<gene>
    <name evidence="1" type="ORF">V6R86_11640</name>
</gene>
<dbReference type="Proteomes" id="UP001382935">
    <property type="component" value="Chromosome"/>
</dbReference>
<keyword evidence="2" id="KW-1185">Reference proteome</keyword>
<sequence length="124" mass="13472">MRHFSLTAFLNGALRPDELWTEIEAEVTACLAACAKGGSGHVILTDGPNTLVLRQHVDKLLAALAQEKLPLEAAAYIADALIMSDDFEWDDEAVAETLFFLSDESRPLTHIDVEGARSRLAAAH</sequence>